<dbReference type="AlphaFoldDB" id="L0EX38"/>
<organism evidence="3 4">
    <name type="scientific">Liberibacter crescens (strain BT-1)</name>
    <dbReference type="NCBI Taxonomy" id="1215343"/>
    <lineage>
        <taxon>Bacteria</taxon>
        <taxon>Pseudomonadati</taxon>
        <taxon>Pseudomonadota</taxon>
        <taxon>Alphaproteobacteria</taxon>
        <taxon>Hyphomicrobiales</taxon>
        <taxon>Rhizobiaceae</taxon>
        <taxon>Liberibacter</taxon>
    </lineage>
</organism>
<gene>
    <name evidence="3" type="ordered locus">B488_09490</name>
</gene>
<reference evidence="3 4" key="1">
    <citation type="journal article" date="2012" name="Stand. Genomic Sci.">
        <title>Complete genome sequence of Liberibacter crescens BT-1.</title>
        <authorList>
            <person name="Leonard M.T."/>
            <person name="Fagen J.R."/>
            <person name="Davis-Richardson A.G."/>
            <person name="Davis M.J."/>
            <person name="Triplett E.W."/>
        </authorList>
    </citation>
    <scope>NUCLEOTIDE SEQUENCE [LARGE SCALE GENOMIC DNA]</scope>
    <source>
        <strain evidence="3 4">BT-1</strain>
    </source>
</reference>
<dbReference type="PATRIC" id="fig|1215343.11.peg.976"/>
<dbReference type="Pfam" id="PF02120">
    <property type="entry name" value="Flg_hook"/>
    <property type="match status" value="1"/>
</dbReference>
<dbReference type="InterPro" id="IPR038610">
    <property type="entry name" value="FliK-like_C_sf"/>
</dbReference>
<evidence type="ECO:0000256" key="1">
    <source>
        <dbReference type="SAM" id="MobiDB-lite"/>
    </source>
</evidence>
<dbReference type="eggNOG" id="COG3144">
    <property type="taxonomic scope" value="Bacteria"/>
</dbReference>
<evidence type="ECO:0000259" key="2">
    <source>
        <dbReference type="Pfam" id="PF02120"/>
    </source>
</evidence>
<dbReference type="HOGENOM" id="CLU_642210_0_0_5"/>
<accession>L0EX38</accession>
<dbReference type="Proteomes" id="UP000010799">
    <property type="component" value="Chromosome"/>
</dbReference>
<protein>
    <submittedName>
        <fullName evidence="3">Chemotaxis MotD protein</fullName>
    </submittedName>
</protein>
<feature type="compositionally biased region" description="Polar residues" evidence="1">
    <location>
        <begin position="364"/>
        <end position="381"/>
    </location>
</feature>
<keyword evidence="4" id="KW-1185">Reference proteome</keyword>
<dbReference type="RefSeq" id="WP_015273366.1">
    <property type="nucleotide sequence ID" value="NC_019907.1"/>
</dbReference>
<dbReference type="KEGG" id="lcc:B488_09490"/>
<evidence type="ECO:0000313" key="3">
    <source>
        <dbReference type="EMBL" id="AGA64941.1"/>
    </source>
</evidence>
<feature type="region of interest" description="Disordered" evidence="1">
    <location>
        <begin position="364"/>
        <end position="388"/>
    </location>
</feature>
<proteinExistence type="predicted"/>
<evidence type="ECO:0000313" key="4">
    <source>
        <dbReference type="Proteomes" id="UP000010799"/>
    </source>
</evidence>
<dbReference type="EMBL" id="CP003789">
    <property type="protein sequence ID" value="AGA64941.1"/>
    <property type="molecule type" value="Genomic_DNA"/>
</dbReference>
<feature type="domain" description="Flagellar hook-length control protein-like C-terminal" evidence="2">
    <location>
        <begin position="282"/>
        <end position="352"/>
    </location>
</feature>
<dbReference type="STRING" id="1215343.B488_09490"/>
<sequence>MTNTICKNHIAEESFSSPRSGERLQSFKDRKQHDFEFFLKKLPEEIKTIGNISDLNSSGSKAFSIETSDETSVDKIQETVLDSEETDSEFENEFFSMLQVQPMKSEFFNIGLSEESKESLTESSSDTSCQKALKHKNKSFFTDSLEKDKDDDLLHFLFNKEKKEGDKEQLKKETLFLEKPFFPKFQVKKDSVKLNQEYRKYTSFELQAYNQTGVSLQNNHAIKKDILEDTFPLSTKTALLGSNIFCGTNTYNCMTIFKNIVEDVSWRTAMQLNYSIIGFQGTHKNTINTLKFEMCPKSLGNVTATLSLVGNNLVITLGVENNQLYKQLYFERKNILDTLKLQGYIVDYLDVNLIIENSVNNSETQMDSDSPLQHFQQSEDLSGNKKQNNKIWNKKNTSAYCVIGKDENQDVDNLSGIVDMNIGYVYI</sequence>
<name>L0EX38_LIBCB</name>
<dbReference type="InterPro" id="IPR021136">
    <property type="entry name" value="Flagellar_hook_control-like_C"/>
</dbReference>
<dbReference type="Gene3D" id="3.30.750.140">
    <property type="match status" value="1"/>
</dbReference>